<protein>
    <submittedName>
        <fullName evidence="2">Uncharacterized protein</fullName>
    </submittedName>
</protein>
<dbReference type="AlphaFoldDB" id="G2P6I7"/>
<accession>G2P6I7</accession>
<dbReference type="Proteomes" id="UP000008703">
    <property type="component" value="Chromosome"/>
</dbReference>
<evidence type="ECO:0000313" key="2">
    <source>
        <dbReference type="EMBL" id="AEM86359.1"/>
    </source>
</evidence>
<keyword evidence="3" id="KW-1185">Reference proteome</keyword>
<evidence type="ECO:0000256" key="1">
    <source>
        <dbReference type="SAM" id="Phobius"/>
    </source>
</evidence>
<gene>
    <name evidence="2" type="ORF">Strvi_6990</name>
</gene>
<dbReference type="HOGENOM" id="CLU_1474434_0_0_11"/>
<sequence length="183" mass="19981">MSTDLVRPRVAAAAQERGLGREIAAREVPGRPVSLARGLILTGLAALPLSGLLMWVVGTTGLRFLIIVPLAVLAYGFVAPVIGVRTLIRQPQSWYVFDGGLVRYKGDKLLVLPWGDIAALTRRRVGREVKLLDVKADNLKGYHVRTRTGDKAVIDAYDHVEEQARFCAALEQTAQLARITITS</sequence>
<evidence type="ECO:0000313" key="3">
    <source>
        <dbReference type="Proteomes" id="UP000008703"/>
    </source>
</evidence>
<proteinExistence type="predicted"/>
<feature type="transmembrane region" description="Helical" evidence="1">
    <location>
        <begin position="64"/>
        <end position="84"/>
    </location>
</feature>
<reference evidence="2" key="1">
    <citation type="submission" date="2011-08" db="EMBL/GenBank/DDBJ databases">
        <title>Complete sequence of chromosome of Streptomyces violaceusniger Tu 4113.</title>
        <authorList>
            <consortium name="US DOE Joint Genome Institute"/>
            <person name="Lucas S."/>
            <person name="Han J."/>
            <person name="Lapidus A."/>
            <person name="Cheng J.-F."/>
            <person name="Goodwin L."/>
            <person name="Pitluck S."/>
            <person name="Peters L."/>
            <person name="Ivanova N."/>
            <person name="Daligault H."/>
            <person name="Detter J.C."/>
            <person name="Han C."/>
            <person name="Tapia R."/>
            <person name="Land M."/>
            <person name="Hauser L."/>
            <person name="Kyrpides N."/>
            <person name="Ivanova N."/>
            <person name="Pagani I."/>
            <person name="Hagen A."/>
            <person name="Katz L."/>
            <person name="Fiedler H.-P."/>
            <person name="Keasling J."/>
            <person name="Fortman J."/>
            <person name="Woyke T."/>
        </authorList>
    </citation>
    <scope>NUCLEOTIDE SEQUENCE [LARGE SCALE GENOMIC DNA]</scope>
    <source>
        <strain evidence="2">Tu 4113</strain>
    </source>
</reference>
<dbReference type="KEGG" id="svl:Strvi_6990"/>
<keyword evidence="1" id="KW-1133">Transmembrane helix</keyword>
<dbReference type="EMBL" id="CP002994">
    <property type="protein sequence ID" value="AEM86359.1"/>
    <property type="molecule type" value="Genomic_DNA"/>
</dbReference>
<feature type="transmembrane region" description="Helical" evidence="1">
    <location>
        <begin position="39"/>
        <end position="58"/>
    </location>
</feature>
<organism evidence="2 3">
    <name type="scientific">Streptomyces violaceusniger (strain Tu 4113)</name>
    <dbReference type="NCBI Taxonomy" id="653045"/>
    <lineage>
        <taxon>Bacteria</taxon>
        <taxon>Bacillati</taxon>
        <taxon>Actinomycetota</taxon>
        <taxon>Actinomycetes</taxon>
        <taxon>Kitasatosporales</taxon>
        <taxon>Streptomycetaceae</taxon>
        <taxon>Streptomyces</taxon>
        <taxon>Streptomyces violaceusniger group</taxon>
    </lineage>
</organism>
<name>G2P6I7_STRV4</name>
<keyword evidence="1" id="KW-0812">Transmembrane</keyword>
<dbReference type="RefSeq" id="WP_014059836.1">
    <property type="nucleotide sequence ID" value="NC_015957.1"/>
</dbReference>
<keyword evidence="1" id="KW-0472">Membrane</keyword>